<evidence type="ECO:0000313" key="2">
    <source>
        <dbReference type="Ensembl" id="ENSLCNP00005006159.1"/>
    </source>
</evidence>
<dbReference type="PANTHER" id="PTHR10165">
    <property type="entry name" value="LIPID PHOSPHATE PHOSPHATASE"/>
    <property type="match status" value="1"/>
</dbReference>
<evidence type="ECO:0000313" key="3">
    <source>
        <dbReference type="Proteomes" id="UP000472241"/>
    </source>
</evidence>
<dbReference type="GO" id="GO:0008195">
    <property type="term" value="F:phosphatidate phosphatase activity"/>
    <property type="evidence" value="ECO:0007669"/>
    <property type="project" value="TreeGrafter"/>
</dbReference>
<organism evidence="2 3">
    <name type="scientific">Lynx canadensis</name>
    <name type="common">Canada lynx</name>
    <name type="synonym">Felis canadensis</name>
    <dbReference type="NCBI Taxonomy" id="61383"/>
    <lineage>
        <taxon>Eukaryota</taxon>
        <taxon>Metazoa</taxon>
        <taxon>Chordata</taxon>
        <taxon>Craniata</taxon>
        <taxon>Vertebrata</taxon>
        <taxon>Euteleostomi</taxon>
        <taxon>Mammalia</taxon>
        <taxon>Eutheria</taxon>
        <taxon>Laurasiatheria</taxon>
        <taxon>Carnivora</taxon>
        <taxon>Feliformia</taxon>
        <taxon>Felidae</taxon>
        <taxon>Felinae</taxon>
        <taxon>Lynx</taxon>
    </lineage>
</organism>
<dbReference type="GO" id="GO:0006644">
    <property type="term" value="P:phospholipid metabolic process"/>
    <property type="evidence" value="ECO:0007669"/>
    <property type="project" value="InterPro"/>
</dbReference>
<feature type="transmembrane region" description="Helical" evidence="1">
    <location>
        <begin position="20"/>
        <end position="37"/>
    </location>
</feature>
<feature type="transmembrane region" description="Helical" evidence="1">
    <location>
        <begin position="110"/>
        <end position="133"/>
    </location>
</feature>
<dbReference type="Proteomes" id="UP000472241">
    <property type="component" value="Unplaced"/>
</dbReference>
<keyword evidence="1" id="KW-0472">Membrane</keyword>
<reference evidence="2" key="2">
    <citation type="submission" date="2025-09" db="UniProtKB">
        <authorList>
            <consortium name="Ensembl"/>
        </authorList>
    </citation>
    <scope>IDENTIFICATION</scope>
</reference>
<keyword evidence="1" id="KW-1133">Transmembrane helix</keyword>
<dbReference type="PANTHER" id="PTHR10165:SF25">
    <property type="entry name" value="PHOSPHOLIPID PHOSPHATASE 2"/>
    <property type="match status" value="1"/>
</dbReference>
<dbReference type="AlphaFoldDB" id="A0A667FZB1"/>
<dbReference type="GO" id="GO:0005886">
    <property type="term" value="C:plasma membrane"/>
    <property type="evidence" value="ECO:0007669"/>
    <property type="project" value="TreeGrafter"/>
</dbReference>
<evidence type="ECO:0000256" key="1">
    <source>
        <dbReference type="SAM" id="Phobius"/>
    </source>
</evidence>
<reference evidence="2" key="1">
    <citation type="submission" date="2025-08" db="UniProtKB">
        <authorList>
            <consortium name="Ensembl"/>
        </authorList>
    </citation>
    <scope>IDENTIFICATION</scope>
</reference>
<dbReference type="GO" id="GO:0007165">
    <property type="term" value="P:signal transduction"/>
    <property type="evidence" value="ECO:0007669"/>
    <property type="project" value="TreeGrafter"/>
</dbReference>
<evidence type="ECO:0008006" key="4">
    <source>
        <dbReference type="Google" id="ProtNLM"/>
    </source>
</evidence>
<protein>
    <recommendedName>
        <fullName evidence="4">Phosphatidic acid phosphatase type 2/haloperoxidase domain-containing protein</fullName>
    </recommendedName>
</protein>
<sequence length="192" mass="21901">CRKRWLRIFLLRHLLKQVAWNGASLPFAILTLVNAPYKHGLYCREDSIQYPYCPDTITHEFMARGHHHSHHHPCLNQGGLQAWLLQFFLVAFAPYVGYSRVSDHKHQSSYVLVGLLQGMLVAGLTITYISNFFKEELGLKPRLSLTLTLTLTLSEADHNHPVLIPTNALLNAHHPFSPLPHLPINLQIFLCV</sequence>
<keyword evidence="3" id="KW-1185">Reference proteome</keyword>
<dbReference type="Ensembl" id="ENSLCNT00005006930.1">
    <property type="protein sequence ID" value="ENSLCNP00005006159.1"/>
    <property type="gene ID" value="ENSLCNG00005004106.1"/>
</dbReference>
<accession>A0A667FZB1</accession>
<dbReference type="Gene3D" id="1.20.144.10">
    <property type="entry name" value="Phosphatidic acid phosphatase type 2/haloperoxidase"/>
    <property type="match status" value="1"/>
</dbReference>
<proteinExistence type="predicted"/>
<feature type="transmembrane region" description="Helical" evidence="1">
    <location>
        <begin position="80"/>
        <end position="98"/>
    </location>
</feature>
<dbReference type="GO" id="GO:0046839">
    <property type="term" value="P:phospholipid dephosphorylation"/>
    <property type="evidence" value="ECO:0007669"/>
    <property type="project" value="TreeGrafter"/>
</dbReference>
<dbReference type="InterPro" id="IPR043216">
    <property type="entry name" value="PAP-like"/>
</dbReference>
<keyword evidence="1" id="KW-0812">Transmembrane</keyword>
<name>A0A667FZB1_LYNCA</name>